<protein>
    <submittedName>
        <fullName evidence="2">Uncharacterized protein</fullName>
    </submittedName>
</protein>
<comment type="caution">
    <text evidence="2">The sequence shown here is derived from an EMBL/GenBank/DDBJ whole genome shotgun (WGS) entry which is preliminary data.</text>
</comment>
<dbReference type="Proteomes" id="UP000885806">
    <property type="component" value="Unassembled WGS sequence"/>
</dbReference>
<reference evidence="2" key="1">
    <citation type="journal article" date="2020" name="mSystems">
        <title>Genome- and Community-Level Interaction Insights into Carbon Utilization and Element Cycling Functions of Hydrothermarchaeota in Hydrothermal Sediment.</title>
        <authorList>
            <person name="Zhou Z."/>
            <person name="Liu Y."/>
            <person name="Xu W."/>
            <person name="Pan J."/>
            <person name="Luo Z.H."/>
            <person name="Li M."/>
        </authorList>
    </citation>
    <scope>NUCLEOTIDE SEQUENCE [LARGE SCALE GENOMIC DNA]</scope>
    <source>
        <strain evidence="2">HyVt-538</strain>
    </source>
</reference>
<dbReference type="AlphaFoldDB" id="A0A7V5NWN5"/>
<feature type="chain" id="PRO_5030610501" evidence="1">
    <location>
        <begin position="21"/>
        <end position="657"/>
    </location>
</feature>
<dbReference type="PROSITE" id="PS51257">
    <property type="entry name" value="PROKAR_LIPOPROTEIN"/>
    <property type="match status" value="1"/>
</dbReference>
<evidence type="ECO:0000256" key="1">
    <source>
        <dbReference type="SAM" id="SignalP"/>
    </source>
</evidence>
<keyword evidence="1" id="KW-0732">Signal</keyword>
<gene>
    <name evidence="2" type="ORF">ENK01_00325</name>
</gene>
<proteinExistence type="predicted"/>
<sequence>MKRILPVTSLLPLFTLGLLASGCASTATGSHRSAALMQGPAQPLQVKAPLGSVLSVIRYPAVVETAAHDAYIKAYLTTPMGAQVRNLENDQDAATIADSIVVKSNYFALSLYKELVKRMPEHSVLLSPHAIKLDKNGTLISEPITQAESIGAATLIDFVAYSFPDPDKIMSNVPLTFGDLITPTVVVRTDHRAAPATDGLLMASAPLLGAAAGANRKAVTDSIEALENGDLKADTPELAFVSWLANKGKEEVATDGLRVGLSPNAAQVYPLEKILLDRQALAAMSGSSTDIDPLETAFSSAFANRIVAMLNDTNVNRAVIMGRAGSVAGFDPGLAALTAGGTEREDAKTRMLYAERLLDAEKKYLSVQSLRIYDGIYNGEMGAQVRDLLKSEYEVLEERRDLARKQNAATALAILGAVAAGASIAHNSNSQTYNYSDVLLTDALLTAAYYAGTKAFSYKRQNAAIGRNYLSSIVPAIEQQTNVQVNLLDSNETITAIRFEDLQDKLHTLYDKNQRSMDVIASRCRYSPDGATQGVWLGVCENGVAAGEGVGAARQDGGFSQEYYGQAKNGRANGKGFMIYHRPDMSYSIEGRFIDGEPDGIVKVSKPGRPDQMRIYERGRDMGAAPAGSTNPSPFDVAALLTRTQDGQALASTQRHG</sequence>
<dbReference type="EMBL" id="DROP01000022">
    <property type="protein sequence ID" value="HHI88371.1"/>
    <property type="molecule type" value="Genomic_DNA"/>
</dbReference>
<feature type="signal peptide" evidence="1">
    <location>
        <begin position="1"/>
        <end position="20"/>
    </location>
</feature>
<accession>A0A7V5NWN5</accession>
<name>A0A7V5NWN5_9PROT</name>
<evidence type="ECO:0000313" key="2">
    <source>
        <dbReference type="EMBL" id="HHI88371.1"/>
    </source>
</evidence>
<organism evidence="2">
    <name type="scientific">Hellea balneolensis</name>
    <dbReference type="NCBI Taxonomy" id="287478"/>
    <lineage>
        <taxon>Bacteria</taxon>
        <taxon>Pseudomonadati</taxon>
        <taxon>Pseudomonadota</taxon>
        <taxon>Alphaproteobacteria</taxon>
        <taxon>Maricaulales</taxon>
        <taxon>Robiginitomaculaceae</taxon>
        <taxon>Hellea</taxon>
    </lineage>
</organism>